<dbReference type="GO" id="GO:0005524">
    <property type="term" value="F:ATP binding"/>
    <property type="evidence" value="ECO:0007669"/>
    <property type="project" value="UniProtKB-KW"/>
</dbReference>
<dbReference type="UniPathway" id="UPA00034">
    <property type="reaction ID" value="UER00015"/>
</dbReference>
<comment type="similarity">
    <text evidence="2 7">Belongs to the aspartokinase family.</text>
</comment>
<reference evidence="10 11" key="1">
    <citation type="journal article" date="2016" name="Nat. Commun.">
        <title>Thousands of microbial genomes shed light on interconnected biogeochemical processes in an aquifer system.</title>
        <authorList>
            <person name="Anantharaman K."/>
            <person name="Brown C.T."/>
            <person name="Hug L.A."/>
            <person name="Sharon I."/>
            <person name="Castelle C.J."/>
            <person name="Probst A.J."/>
            <person name="Thomas B.C."/>
            <person name="Singh A."/>
            <person name="Wilkins M.J."/>
            <person name="Karaoz U."/>
            <person name="Brodie E.L."/>
            <person name="Williams K.H."/>
            <person name="Hubbard S.S."/>
            <person name="Banfield J.F."/>
        </authorList>
    </citation>
    <scope>NUCLEOTIDE SEQUENCE [LARGE SCALE GENOMIC DNA]</scope>
</reference>
<feature type="domain" description="Aspartate/glutamate/uridylate kinase" evidence="9">
    <location>
        <begin position="1"/>
        <end position="283"/>
    </location>
</feature>
<dbReference type="GO" id="GO:0009090">
    <property type="term" value="P:homoserine biosynthetic process"/>
    <property type="evidence" value="ECO:0007669"/>
    <property type="project" value="TreeGrafter"/>
</dbReference>
<gene>
    <name evidence="10" type="ORF">A3C24_00940</name>
</gene>
<keyword evidence="6" id="KW-0067">ATP-binding</keyword>
<dbReference type="GO" id="GO:0004072">
    <property type="term" value="F:aspartate kinase activity"/>
    <property type="evidence" value="ECO:0007669"/>
    <property type="project" value="UniProtKB-EC"/>
</dbReference>
<dbReference type="GO" id="GO:0005829">
    <property type="term" value="C:cytosol"/>
    <property type="evidence" value="ECO:0007669"/>
    <property type="project" value="TreeGrafter"/>
</dbReference>
<proteinExistence type="inferred from homology"/>
<comment type="pathway">
    <text evidence="1 8">Amino-acid biosynthesis; L-lysine biosynthesis via DAP pathway; (S)-tetrahydrodipicolinate from L-aspartate: step 1/4.</text>
</comment>
<dbReference type="InterPro" id="IPR001341">
    <property type="entry name" value="Asp_kinase"/>
</dbReference>
<comment type="pathway">
    <text evidence="8">Amino-acid biosynthesis; L-methionine biosynthesis via de novo pathway; L-homoserine from L-aspartate: step 1/3.</text>
</comment>
<evidence type="ECO:0000256" key="4">
    <source>
        <dbReference type="ARBA" id="ARBA00022741"/>
    </source>
</evidence>
<evidence type="ECO:0000256" key="2">
    <source>
        <dbReference type="ARBA" id="ARBA00010122"/>
    </source>
</evidence>
<accession>A0A1F7GVV9</accession>
<dbReference type="AlphaFoldDB" id="A0A1F7GVV9"/>
<evidence type="ECO:0000256" key="8">
    <source>
        <dbReference type="RuleBase" id="RU004249"/>
    </source>
</evidence>
<name>A0A1F7GVV9_9BACT</name>
<dbReference type="NCBIfam" id="TIGR00657">
    <property type="entry name" value="asp_kinases"/>
    <property type="match status" value="1"/>
</dbReference>
<dbReference type="UniPathway" id="UPA00050">
    <property type="reaction ID" value="UER00461"/>
</dbReference>
<dbReference type="InterPro" id="IPR001048">
    <property type="entry name" value="Asp/Glu/Uridylate_kinase"/>
</dbReference>
<comment type="catalytic activity">
    <reaction evidence="7">
        <text>L-aspartate + ATP = 4-phospho-L-aspartate + ADP</text>
        <dbReference type="Rhea" id="RHEA:23776"/>
        <dbReference type="ChEBI" id="CHEBI:29991"/>
        <dbReference type="ChEBI" id="CHEBI:30616"/>
        <dbReference type="ChEBI" id="CHEBI:57535"/>
        <dbReference type="ChEBI" id="CHEBI:456216"/>
        <dbReference type="EC" id="2.7.2.4"/>
    </reaction>
</comment>
<evidence type="ECO:0000256" key="7">
    <source>
        <dbReference type="RuleBase" id="RU003448"/>
    </source>
</evidence>
<dbReference type="UniPathway" id="UPA00051">
    <property type="reaction ID" value="UER00462"/>
</dbReference>
<keyword evidence="8" id="KW-0028">Amino-acid biosynthesis</keyword>
<dbReference type="PANTHER" id="PTHR21499:SF59">
    <property type="entry name" value="ASPARTOKINASE"/>
    <property type="match status" value="1"/>
</dbReference>
<keyword evidence="4" id="KW-0547">Nucleotide-binding</keyword>
<evidence type="ECO:0000256" key="6">
    <source>
        <dbReference type="ARBA" id="ARBA00022840"/>
    </source>
</evidence>
<dbReference type="GO" id="GO:0009088">
    <property type="term" value="P:threonine biosynthetic process"/>
    <property type="evidence" value="ECO:0007669"/>
    <property type="project" value="UniProtKB-UniPathway"/>
</dbReference>
<dbReference type="Gene3D" id="3.40.1160.10">
    <property type="entry name" value="Acetylglutamate kinase-like"/>
    <property type="match status" value="1"/>
</dbReference>
<dbReference type="PANTHER" id="PTHR21499">
    <property type="entry name" value="ASPARTATE KINASE"/>
    <property type="match status" value="1"/>
</dbReference>
<protein>
    <recommendedName>
        <fullName evidence="7">Aspartokinase</fullName>
        <ecNumber evidence="7">2.7.2.4</ecNumber>
    </recommendedName>
</protein>
<evidence type="ECO:0000313" key="10">
    <source>
        <dbReference type="EMBL" id="OGK23207.1"/>
    </source>
</evidence>
<dbReference type="EMBL" id="MFZM01000024">
    <property type="protein sequence ID" value="OGK23207.1"/>
    <property type="molecule type" value="Genomic_DNA"/>
</dbReference>
<evidence type="ECO:0000313" key="11">
    <source>
        <dbReference type="Proteomes" id="UP000177159"/>
    </source>
</evidence>
<keyword evidence="5 7" id="KW-0418">Kinase</keyword>
<dbReference type="GO" id="GO:0009089">
    <property type="term" value="P:lysine biosynthetic process via diaminopimelate"/>
    <property type="evidence" value="ECO:0007669"/>
    <property type="project" value="UniProtKB-UniPathway"/>
</dbReference>
<dbReference type="Pfam" id="PF00696">
    <property type="entry name" value="AA_kinase"/>
    <property type="match status" value="1"/>
</dbReference>
<organism evidence="10 11">
    <name type="scientific">Candidatus Roizmanbacteria bacterium RIFCSPHIGHO2_02_FULL_37_24</name>
    <dbReference type="NCBI Taxonomy" id="1802037"/>
    <lineage>
        <taxon>Bacteria</taxon>
        <taxon>Candidatus Roizmaniibacteriota</taxon>
    </lineage>
</organism>
<evidence type="ECO:0000259" key="9">
    <source>
        <dbReference type="Pfam" id="PF00696"/>
    </source>
</evidence>
<evidence type="ECO:0000256" key="1">
    <source>
        <dbReference type="ARBA" id="ARBA00004766"/>
    </source>
</evidence>
<dbReference type="SUPFAM" id="SSF53633">
    <property type="entry name" value="Carbamate kinase-like"/>
    <property type="match status" value="1"/>
</dbReference>
<sequence>MKFGGAAFANGNNILNIAKIVKDYKKRNRDIVIVASAMEGVTDKLFLIGELLKKKQLKKALNILHIIKKQHISALKIVSRKEEGIRIEIEMIKLFSQLENYVKNISMKDITPARIDFLVSFGERFVIRLVTEALERSGVPAYPIDASNILATTHNFGNAIPLPRIKQNYLDQILTPLVKRNIVPVVTGYIGYSGDGCTTTLGRGGSDLTATFLANFLDAQAIYLWKDVLGFYNDDPHKNKKATLFEKLSYDKAEKLAKNGAKVVYYKAILPVRKKRIPIYVRSYLKPQERGTTIS</sequence>
<keyword evidence="3 7" id="KW-0808">Transferase</keyword>
<comment type="caution">
    <text evidence="10">The sequence shown here is derived from an EMBL/GenBank/DDBJ whole genome shotgun (WGS) entry which is preliminary data.</text>
</comment>
<evidence type="ECO:0000256" key="3">
    <source>
        <dbReference type="ARBA" id="ARBA00022679"/>
    </source>
</evidence>
<comment type="pathway">
    <text evidence="8">Amino-acid biosynthesis; L-threonine biosynthesis; L-threonine from L-aspartate: step 1/5.</text>
</comment>
<dbReference type="InterPro" id="IPR036393">
    <property type="entry name" value="AceGlu_kinase-like_sf"/>
</dbReference>
<dbReference type="Proteomes" id="UP000177159">
    <property type="component" value="Unassembled WGS sequence"/>
</dbReference>
<dbReference type="EC" id="2.7.2.4" evidence="7"/>
<evidence type="ECO:0000256" key="5">
    <source>
        <dbReference type="ARBA" id="ARBA00022777"/>
    </source>
</evidence>